<dbReference type="InterPro" id="IPR036390">
    <property type="entry name" value="WH_DNA-bd_sf"/>
</dbReference>
<dbReference type="Proteomes" id="UP001144396">
    <property type="component" value="Unassembled WGS sequence"/>
</dbReference>
<feature type="domain" description="HTH arsR-type" evidence="1">
    <location>
        <begin position="30"/>
        <end position="113"/>
    </location>
</feature>
<evidence type="ECO:0000313" key="2">
    <source>
        <dbReference type="EMBL" id="GLI27067.1"/>
    </source>
</evidence>
<protein>
    <recommendedName>
        <fullName evidence="1">HTH arsR-type domain-containing protein</fullName>
    </recommendedName>
</protein>
<reference evidence="2" key="1">
    <citation type="submission" date="2022-12" db="EMBL/GenBank/DDBJ databases">
        <title>Reference genome sequencing for broad-spectrum identification of bacterial and archaeal isolates by mass spectrometry.</title>
        <authorList>
            <person name="Sekiguchi Y."/>
            <person name="Tourlousse D.M."/>
        </authorList>
    </citation>
    <scope>NUCLEOTIDE SEQUENCE</scope>
    <source>
        <strain evidence="2">14</strain>
    </source>
</reference>
<gene>
    <name evidence="2" type="ORF">ARHIZOSPH14_13090</name>
</gene>
<keyword evidence="3" id="KW-1185">Reference proteome</keyword>
<dbReference type="EMBL" id="BSDP01000001">
    <property type="protein sequence ID" value="GLI27067.1"/>
    <property type="molecule type" value="Genomic_DNA"/>
</dbReference>
<dbReference type="InterPro" id="IPR001845">
    <property type="entry name" value="HTH_ArsR_DNA-bd_dom"/>
</dbReference>
<dbReference type="Gene3D" id="1.10.10.10">
    <property type="entry name" value="Winged helix-like DNA-binding domain superfamily/Winged helix DNA-binding domain"/>
    <property type="match status" value="1"/>
</dbReference>
<evidence type="ECO:0000313" key="3">
    <source>
        <dbReference type="Proteomes" id="UP001144396"/>
    </source>
</evidence>
<dbReference type="GO" id="GO:0003700">
    <property type="term" value="F:DNA-binding transcription factor activity"/>
    <property type="evidence" value="ECO:0007669"/>
    <property type="project" value="InterPro"/>
</dbReference>
<dbReference type="PANTHER" id="PTHR38600">
    <property type="entry name" value="TRANSCRIPTIONAL REGULATORY PROTEIN"/>
    <property type="match status" value="1"/>
</dbReference>
<evidence type="ECO:0000259" key="1">
    <source>
        <dbReference type="SMART" id="SM00418"/>
    </source>
</evidence>
<accession>A0A9W6CXJ2</accession>
<dbReference type="PANTHER" id="PTHR38600:SF2">
    <property type="entry name" value="SLL0088 PROTEIN"/>
    <property type="match status" value="1"/>
</dbReference>
<dbReference type="CDD" id="cd00090">
    <property type="entry name" value="HTH_ARSR"/>
    <property type="match status" value="1"/>
</dbReference>
<proteinExistence type="predicted"/>
<dbReference type="InterPro" id="IPR011991">
    <property type="entry name" value="ArsR-like_HTH"/>
</dbReference>
<dbReference type="SMART" id="SM00418">
    <property type="entry name" value="HTH_ARSR"/>
    <property type="match status" value="1"/>
</dbReference>
<comment type="caution">
    <text evidence="2">The sequence shown here is derived from an EMBL/GenBank/DDBJ whole genome shotgun (WGS) entry which is preliminary data.</text>
</comment>
<name>A0A9W6CXJ2_9MICO</name>
<organism evidence="2 3">
    <name type="scientific">Agromyces rhizosphaerae</name>
    <dbReference type="NCBI Taxonomy" id="88374"/>
    <lineage>
        <taxon>Bacteria</taxon>
        <taxon>Bacillati</taxon>
        <taxon>Actinomycetota</taxon>
        <taxon>Actinomycetes</taxon>
        <taxon>Micrococcales</taxon>
        <taxon>Microbacteriaceae</taxon>
        <taxon>Agromyces</taxon>
    </lineage>
</organism>
<sequence length="134" mass="14003">MGDGTPGAAATGASDGAPVGGASVDDRLDAVFAALAHPARRELVRTLARADAPLTMGRAAAAHGLSPQLLNKHAAALERAGVVRRVPRGREKLLVLDAASLAAAQQWIGDARAFWERRFDALDQYIADLEDEPA</sequence>
<dbReference type="SUPFAM" id="SSF46785">
    <property type="entry name" value="Winged helix' DNA-binding domain"/>
    <property type="match status" value="1"/>
</dbReference>
<dbReference type="AlphaFoldDB" id="A0A9W6CXJ2"/>
<dbReference type="InterPro" id="IPR036388">
    <property type="entry name" value="WH-like_DNA-bd_sf"/>
</dbReference>